<gene>
    <name evidence="1" type="ORF">O6H91_08G003900</name>
</gene>
<evidence type="ECO:0000313" key="1">
    <source>
        <dbReference type="EMBL" id="KAJ7545616.1"/>
    </source>
</evidence>
<dbReference type="Proteomes" id="UP001162992">
    <property type="component" value="Chromosome 8"/>
</dbReference>
<organism evidence="1 2">
    <name type="scientific">Diphasiastrum complanatum</name>
    <name type="common">Issler's clubmoss</name>
    <name type="synonym">Lycopodium complanatum</name>
    <dbReference type="NCBI Taxonomy" id="34168"/>
    <lineage>
        <taxon>Eukaryota</taxon>
        <taxon>Viridiplantae</taxon>
        <taxon>Streptophyta</taxon>
        <taxon>Embryophyta</taxon>
        <taxon>Tracheophyta</taxon>
        <taxon>Lycopodiopsida</taxon>
        <taxon>Lycopodiales</taxon>
        <taxon>Lycopodiaceae</taxon>
        <taxon>Lycopodioideae</taxon>
        <taxon>Diphasiastrum</taxon>
    </lineage>
</organism>
<proteinExistence type="predicted"/>
<reference evidence="2" key="1">
    <citation type="journal article" date="2024" name="Proc. Natl. Acad. Sci. U.S.A.">
        <title>Extraordinary preservation of gene collinearity over three hundred million years revealed in homosporous lycophytes.</title>
        <authorList>
            <person name="Li C."/>
            <person name="Wickell D."/>
            <person name="Kuo L.Y."/>
            <person name="Chen X."/>
            <person name="Nie B."/>
            <person name="Liao X."/>
            <person name="Peng D."/>
            <person name="Ji J."/>
            <person name="Jenkins J."/>
            <person name="Williams M."/>
            <person name="Shu S."/>
            <person name="Plott C."/>
            <person name="Barry K."/>
            <person name="Rajasekar S."/>
            <person name="Grimwood J."/>
            <person name="Han X."/>
            <person name="Sun S."/>
            <person name="Hou Z."/>
            <person name="He W."/>
            <person name="Dai G."/>
            <person name="Sun C."/>
            <person name="Schmutz J."/>
            <person name="Leebens-Mack J.H."/>
            <person name="Li F.W."/>
            <person name="Wang L."/>
        </authorList>
    </citation>
    <scope>NUCLEOTIDE SEQUENCE [LARGE SCALE GENOMIC DNA]</scope>
    <source>
        <strain evidence="2">cv. PW_Plant_1</strain>
    </source>
</reference>
<keyword evidence="2" id="KW-1185">Reference proteome</keyword>
<dbReference type="EMBL" id="CM055099">
    <property type="protein sequence ID" value="KAJ7545616.1"/>
    <property type="molecule type" value="Genomic_DNA"/>
</dbReference>
<accession>A0ACC2CUG6</accession>
<name>A0ACC2CUG6_DIPCM</name>
<evidence type="ECO:0000313" key="2">
    <source>
        <dbReference type="Proteomes" id="UP001162992"/>
    </source>
</evidence>
<sequence>MSSQSLIPAAAVNEKKFSEAECAALIFQGENGSYVAHDAEKNSHGWSLLMQREFKKQCRLAGPMVVVNLLQYSLQLISVMFVGQLGVLSLASASISTSFAGVSGFSLLTGMGSALETLCGQAYGAHEFWLLGIYLQRALLCLNLVSLPVALIWINMGKVLLFFGQEADIAIEAGQYASWLLPALFAFACLQPLVKFLQAQSLVFPLVLSAALASCMHLIMCWLLVYKLNMGIQGAALALGMSYWLNVAILIGYVRLSSVCKATWTGFSWKAFRDLRAFLTLAIPSTVMYCLEYWSFHIVILISGLLPHPQLHMSALSICLNTITIVYMIPCGLGAAASTRVSNELGAKDLRAIRAVVYVAMFLALTDATLTAGILMAIRNIWGWAFNNEVEVVQYVATIMPLVAATSFFDAVQGVLQGVIRGSGRQSLGAFVNLGAFYIVGVPTGVILGIVYKLNGKGLWIGVLSGVSIEMVCFVFITLSTNWTQQIIPLAQRATDRVVSPSSKLVPLLQ</sequence>
<protein>
    <submittedName>
        <fullName evidence="1">Uncharacterized protein</fullName>
    </submittedName>
</protein>
<comment type="caution">
    <text evidence="1">The sequence shown here is derived from an EMBL/GenBank/DDBJ whole genome shotgun (WGS) entry which is preliminary data.</text>
</comment>